<comment type="caution">
    <text evidence="5">The sequence shown here is derived from an EMBL/GenBank/DDBJ whole genome shotgun (WGS) entry which is preliminary data.</text>
</comment>
<dbReference type="SUPFAM" id="SSF56574">
    <property type="entry name" value="Serpins"/>
    <property type="match status" value="1"/>
</dbReference>
<dbReference type="PANTHER" id="PTHR11461">
    <property type="entry name" value="SERINE PROTEASE INHIBITOR, SERPIN"/>
    <property type="match status" value="1"/>
</dbReference>
<dbReference type="PANTHER" id="PTHR11461:SF342">
    <property type="entry name" value="SERINE PROTEASE INHIBITOR 28DC"/>
    <property type="match status" value="1"/>
</dbReference>
<keyword evidence="1" id="KW-0646">Protease inhibitor</keyword>
<dbReference type="InterPro" id="IPR036186">
    <property type="entry name" value="Serpin_sf"/>
</dbReference>
<gene>
    <name evidence="5" type="ORF">RUM44_012569</name>
</gene>
<dbReference type="CDD" id="cd00172">
    <property type="entry name" value="serpin"/>
    <property type="match status" value="1"/>
</dbReference>
<dbReference type="InterPro" id="IPR023795">
    <property type="entry name" value="Serpin_CS"/>
</dbReference>
<comment type="similarity">
    <text evidence="3">Belongs to the serpin family.</text>
</comment>
<evidence type="ECO:0000313" key="6">
    <source>
        <dbReference type="Proteomes" id="UP001359485"/>
    </source>
</evidence>
<dbReference type="EMBL" id="JAWJWF010000001">
    <property type="protein sequence ID" value="KAK6640871.1"/>
    <property type="molecule type" value="Genomic_DNA"/>
</dbReference>
<dbReference type="Gene3D" id="3.30.497.10">
    <property type="entry name" value="Antithrombin, subunit I, domain 2"/>
    <property type="match status" value="2"/>
</dbReference>
<dbReference type="InterPro" id="IPR023796">
    <property type="entry name" value="Serpin_dom"/>
</dbReference>
<dbReference type="Proteomes" id="UP001359485">
    <property type="component" value="Unassembled WGS sequence"/>
</dbReference>
<protein>
    <recommendedName>
        <fullName evidence="4">Serpin domain-containing protein</fullName>
    </recommendedName>
</protein>
<evidence type="ECO:0000313" key="5">
    <source>
        <dbReference type="EMBL" id="KAK6640871.1"/>
    </source>
</evidence>
<feature type="domain" description="Serpin" evidence="4">
    <location>
        <begin position="72"/>
        <end position="470"/>
    </location>
</feature>
<dbReference type="Pfam" id="PF00079">
    <property type="entry name" value="Serpin"/>
    <property type="match status" value="2"/>
</dbReference>
<reference evidence="5 6" key="1">
    <citation type="submission" date="2023-09" db="EMBL/GenBank/DDBJ databases">
        <title>Genomes of two closely related lineages of the louse Polyplax serrata with different host specificities.</title>
        <authorList>
            <person name="Martinu J."/>
            <person name="Tarabai H."/>
            <person name="Stefka J."/>
            <person name="Hypsa V."/>
        </authorList>
    </citation>
    <scope>NUCLEOTIDE SEQUENCE [LARGE SCALE GENOMIC DNA]</scope>
    <source>
        <strain evidence="5">98ZLc_SE</strain>
    </source>
</reference>
<dbReference type="SMART" id="SM00093">
    <property type="entry name" value="SERPIN"/>
    <property type="match status" value="1"/>
</dbReference>
<organism evidence="5 6">
    <name type="scientific">Polyplax serrata</name>
    <name type="common">Common mouse louse</name>
    <dbReference type="NCBI Taxonomy" id="468196"/>
    <lineage>
        <taxon>Eukaryota</taxon>
        <taxon>Metazoa</taxon>
        <taxon>Ecdysozoa</taxon>
        <taxon>Arthropoda</taxon>
        <taxon>Hexapoda</taxon>
        <taxon>Insecta</taxon>
        <taxon>Pterygota</taxon>
        <taxon>Neoptera</taxon>
        <taxon>Paraneoptera</taxon>
        <taxon>Psocodea</taxon>
        <taxon>Troctomorpha</taxon>
        <taxon>Phthiraptera</taxon>
        <taxon>Anoplura</taxon>
        <taxon>Polyplacidae</taxon>
        <taxon>Polyplax</taxon>
    </lineage>
</organism>
<evidence type="ECO:0000256" key="3">
    <source>
        <dbReference type="RuleBase" id="RU000411"/>
    </source>
</evidence>
<accession>A0ABR1BBP6</accession>
<keyword evidence="6" id="KW-1185">Reference proteome</keyword>
<evidence type="ECO:0000256" key="2">
    <source>
        <dbReference type="ARBA" id="ARBA00022900"/>
    </source>
</evidence>
<proteinExistence type="inferred from homology"/>
<dbReference type="PROSITE" id="PS00284">
    <property type="entry name" value="SERPIN"/>
    <property type="match status" value="1"/>
</dbReference>
<keyword evidence="2" id="KW-0722">Serine protease inhibitor</keyword>
<dbReference type="InterPro" id="IPR000215">
    <property type="entry name" value="Serpin_fam"/>
</dbReference>
<name>A0ABR1BBP6_POLSC</name>
<dbReference type="InterPro" id="IPR042185">
    <property type="entry name" value="Serpin_sf_2"/>
</dbReference>
<sequence>METTRLLGVCSSLWAKMYFLLAVLLVTATTSSIITFPTSFTSFEDEKINPSDVKNRYQKGIEAAQSVAGLVQNILLQETVDFAAQNWVISPVSLAGVFAQLLMGSRGEIREILTDALSLVYDEKNLTKLEVHRQLGDLLKYLHHPSKNDYTLLLNSAVFLQTGFPLKATYKHALMDFYDTPILPVDFAGNSSKSINKMNQWVRNSTLNRFSDLMTLPLSPNTVSIMASIVYFKGAWELPFDPDYTQPGLFFIDDKRKVQVDFMYGEQQVFHGNSSDFQLIGIPYKSHQIVIYILLPNKKFSSRVAMNQFDQLATSAKLENVTLVLPKIKLSTTISVKDAISKYLRRSRQNYSRQSKFGRNVKYSNEVDSFSNSNLPIPIIASSMSTFRKAKRNDFDLGGASDDVRFKIDDIIHKVSMQIDEFGTELVAATSTLVDHSGDDFVLRINRPFLFFVRHEITLTHLFCGFVTNPTQSSTVQKPTRKF</sequence>
<evidence type="ECO:0000259" key="4">
    <source>
        <dbReference type="SMART" id="SM00093"/>
    </source>
</evidence>
<dbReference type="InterPro" id="IPR042178">
    <property type="entry name" value="Serpin_sf_1"/>
</dbReference>
<evidence type="ECO:0000256" key="1">
    <source>
        <dbReference type="ARBA" id="ARBA00022690"/>
    </source>
</evidence>
<dbReference type="Gene3D" id="2.30.39.10">
    <property type="entry name" value="Alpha-1-antitrypsin, domain 1"/>
    <property type="match status" value="1"/>
</dbReference>